<sequence length="252" mass="27533">MTEQTGGAARESTTTRLLSRRSWSVLAASIVVLVGGMWPLMSYVVIVSRYSFDFEGLSVWRQHWVLMLLLGVVAPLMVMGVTLAHERMSSVRELRVGTLSLPQLARVLSWMICTWFAVLLITASGPMFGLSTAVLLVGLVGSVALVVVLTISGQRVQQLQAQFEERRRTAQPGQPTQPAPSEQPAQPAQPQAGAFWFAVPNERRTEGEHGFVLPAGEWILALEDRGDTFLVQAPNGRQGVLADLDGVERARS</sequence>
<keyword evidence="4" id="KW-1185">Reference proteome</keyword>
<name>A0ABY8H5K7_9MICC</name>
<keyword evidence="2" id="KW-0472">Membrane</keyword>
<evidence type="ECO:0000313" key="4">
    <source>
        <dbReference type="Proteomes" id="UP001219037"/>
    </source>
</evidence>
<keyword evidence="2" id="KW-1133">Transmembrane helix</keyword>
<reference evidence="3 4" key="1">
    <citation type="submission" date="2023-04" db="EMBL/GenBank/DDBJ databases">
        <title>Funneling lignin-derived compounds into biodiesel using alkali-halophilic Citricoccus sp. P2.</title>
        <authorList>
            <person name="Luo C.-B."/>
        </authorList>
    </citation>
    <scope>NUCLEOTIDE SEQUENCE [LARGE SCALE GENOMIC DNA]</scope>
    <source>
        <strain evidence="3 4">P2</strain>
    </source>
</reference>
<evidence type="ECO:0000313" key="3">
    <source>
        <dbReference type="EMBL" id="WFP16000.1"/>
    </source>
</evidence>
<dbReference type="EMBL" id="CP121252">
    <property type="protein sequence ID" value="WFP16000.1"/>
    <property type="molecule type" value="Genomic_DNA"/>
</dbReference>
<evidence type="ECO:0008006" key="5">
    <source>
        <dbReference type="Google" id="ProtNLM"/>
    </source>
</evidence>
<dbReference type="RefSeq" id="WP_278157173.1">
    <property type="nucleotide sequence ID" value="NZ_CP121252.1"/>
</dbReference>
<feature type="transmembrane region" description="Helical" evidence="2">
    <location>
        <begin position="104"/>
        <end position="122"/>
    </location>
</feature>
<feature type="region of interest" description="Disordered" evidence="1">
    <location>
        <begin position="163"/>
        <end position="187"/>
    </location>
</feature>
<feature type="compositionally biased region" description="Low complexity" evidence="1">
    <location>
        <begin position="170"/>
        <end position="187"/>
    </location>
</feature>
<protein>
    <recommendedName>
        <fullName evidence="5">DUF1648 domain-containing protein</fullName>
    </recommendedName>
</protein>
<feature type="transmembrane region" description="Helical" evidence="2">
    <location>
        <begin position="128"/>
        <end position="151"/>
    </location>
</feature>
<feature type="transmembrane region" description="Helical" evidence="2">
    <location>
        <begin position="25"/>
        <end position="52"/>
    </location>
</feature>
<proteinExistence type="predicted"/>
<dbReference type="Proteomes" id="UP001219037">
    <property type="component" value="Chromosome"/>
</dbReference>
<evidence type="ECO:0000256" key="1">
    <source>
        <dbReference type="SAM" id="MobiDB-lite"/>
    </source>
</evidence>
<evidence type="ECO:0000256" key="2">
    <source>
        <dbReference type="SAM" id="Phobius"/>
    </source>
</evidence>
<gene>
    <name evidence="3" type="ORF">P8192_11450</name>
</gene>
<organism evidence="3 4">
    <name type="scientific">Citricoccus muralis</name>
    <dbReference type="NCBI Taxonomy" id="169134"/>
    <lineage>
        <taxon>Bacteria</taxon>
        <taxon>Bacillati</taxon>
        <taxon>Actinomycetota</taxon>
        <taxon>Actinomycetes</taxon>
        <taxon>Micrococcales</taxon>
        <taxon>Micrococcaceae</taxon>
        <taxon>Citricoccus</taxon>
    </lineage>
</organism>
<keyword evidence="2" id="KW-0812">Transmembrane</keyword>
<feature type="transmembrane region" description="Helical" evidence="2">
    <location>
        <begin position="64"/>
        <end position="84"/>
    </location>
</feature>
<accession>A0ABY8H5K7</accession>